<evidence type="ECO:0000313" key="2">
    <source>
        <dbReference type="EMBL" id="RPF52479.1"/>
    </source>
</evidence>
<dbReference type="Proteomes" id="UP000271783">
    <property type="component" value="Unassembled WGS sequence"/>
</dbReference>
<dbReference type="AlphaFoldDB" id="A0A3N5B5W5"/>
<gene>
    <name evidence="2" type="ORF">EDC42_0008</name>
</gene>
<keyword evidence="1" id="KW-1133">Transmembrane helix</keyword>
<accession>A0A3N5B5W5</accession>
<evidence type="ECO:0000313" key="3">
    <source>
        <dbReference type="Proteomes" id="UP000271783"/>
    </source>
</evidence>
<reference evidence="2 3" key="1">
    <citation type="submission" date="2018-11" db="EMBL/GenBank/DDBJ databases">
        <title>Genomic Encyclopedia of Type Strains, Phase IV (KMG-IV): sequencing the most valuable type-strain genomes for metagenomic binning, comparative biology and taxonomic classification.</title>
        <authorList>
            <person name="Goeker M."/>
        </authorList>
    </citation>
    <scope>NUCLEOTIDE SEQUENCE [LARGE SCALE GENOMIC DNA]</scope>
    <source>
        <strain evidence="2 3">DSM 11977</strain>
    </source>
</reference>
<sequence>MDKKWIVLTIFLVIFGFLILNGLNNSIHVGDSYFSLPEGYVEGNIVKYNDVNITNGTTSLRIIEYNDNNIQEHIDKYVNYSTNHNYSTKINNFNVDGMNVYKSEIIQNNKTFHYWFIKKDKVYEIVTWDGNSYTDNTVFNLIKSN</sequence>
<keyword evidence="3" id="KW-1185">Reference proteome</keyword>
<protein>
    <submittedName>
        <fullName evidence="2">Uncharacterized protein</fullName>
    </submittedName>
</protein>
<name>A0A3N5B5W5_9EURY</name>
<keyword evidence="1" id="KW-0812">Transmembrane</keyword>
<keyword evidence="1" id="KW-0472">Membrane</keyword>
<comment type="caution">
    <text evidence="2">The sequence shown here is derived from an EMBL/GenBank/DDBJ whole genome shotgun (WGS) entry which is preliminary data.</text>
</comment>
<feature type="transmembrane region" description="Helical" evidence="1">
    <location>
        <begin position="6"/>
        <end position="23"/>
    </location>
</feature>
<dbReference type="EMBL" id="RKRG01000001">
    <property type="protein sequence ID" value="RPF52479.1"/>
    <property type="molecule type" value="Genomic_DNA"/>
</dbReference>
<proteinExistence type="predicted"/>
<dbReference type="RefSeq" id="WP_123833363.1">
    <property type="nucleotide sequence ID" value="NZ_RKRG01000001.1"/>
</dbReference>
<organism evidence="2 3">
    <name type="scientific">Methanobrevibacter gottschalkii DSM 11977</name>
    <dbReference type="NCBI Taxonomy" id="1122229"/>
    <lineage>
        <taxon>Archaea</taxon>
        <taxon>Methanobacteriati</taxon>
        <taxon>Methanobacteriota</taxon>
        <taxon>Methanomada group</taxon>
        <taxon>Methanobacteria</taxon>
        <taxon>Methanobacteriales</taxon>
        <taxon>Methanobacteriaceae</taxon>
        <taxon>Methanobrevibacter</taxon>
    </lineage>
</organism>
<evidence type="ECO:0000256" key="1">
    <source>
        <dbReference type="SAM" id="Phobius"/>
    </source>
</evidence>